<gene>
    <name evidence="1" type="ORF">CHRIB12_LOCUS18245</name>
</gene>
<organism evidence="1 2">
    <name type="scientific">Rhizophagus irregularis</name>
    <dbReference type="NCBI Taxonomy" id="588596"/>
    <lineage>
        <taxon>Eukaryota</taxon>
        <taxon>Fungi</taxon>
        <taxon>Fungi incertae sedis</taxon>
        <taxon>Mucoromycota</taxon>
        <taxon>Glomeromycotina</taxon>
        <taxon>Glomeromycetes</taxon>
        <taxon>Glomerales</taxon>
        <taxon>Glomeraceae</taxon>
        <taxon>Rhizophagus</taxon>
    </lineage>
</organism>
<reference evidence="1" key="1">
    <citation type="submission" date="2020-05" db="EMBL/GenBank/DDBJ databases">
        <authorList>
            <person name="Rincon C."/>
            <person name="Sanders R I."/>
            <person name="Robbins C."/>
            <person name="Chaturvedi A."/>
        </authorList>
    </citation>
    <scope>NUCLEOTIDE SEQUENCE</scope>
    <source>
        <strain evidence="1">CHB12</strain>
    </source>
</reference>
<dbReference type="EMBL" id="CAGKOT010000048">
    <property type="protein sequence ID" value="CAB5383116.1"/>
    <property type="molecule type" value="Genomic_DNA"/>
</dbReference>
<dbReference type="OrthoDB" id="10269152at2759"/>
<proteinExistence type="predicted"/>
<evidence type="ECO:0000313" key="1">
    <source>
        <dbReference type="EMBL" id="CAB5383116.1"/>
    </source>
</evidence>
<protein>
    <submittedName>
        <fullName evidence="1">Uncharacterized protein</fullName>
    </submittedName>
</protein>
<accession>A0A916EF84</accession>
<comment type="caution">
    <text evidence="1">The sequence shown here is derived from an EMBL/GenBank/DDBJ whole genome shotgun (WGS) entry which is preliminary data.</text>
</comment>
<dbReference type="Proteomes" id="UP000684084">
    <property type="component" value="Unassembled WGS sequence"/>
</dbReference>
<evidence type="ECO:0000313" key="2">
    <source>
        <dbReference type="Proteomes" id="UP000684084"/>
    </source>
</evidence>
<name>A0A916EF84_9GLOM</name>
<sequence length="68" mass="8005">MEGQNNPTQQQDAKIDKCGVKFKKSPRFRKSQISHKISHDLCRTDENVNFTNFTSEQFQIYCSLNHEK</sequence>
<dbReference type="AlphaFoldDB" id="A0A916EF84"/>